<dbReference type="GO" id="GO:0005524">
    <property type="term" value="F:ATP binding"/>
    <property type="evidence" value="ECO:0007669"/>
    <property type="project" value="UniProtKB-KW"/>
</dbReference>
<dbReference type="InterPro" id="IPR036615">
    <property type="entry name" value="Mur_ligase_C_dom_sf"/>
</dbReference>
<reference evidence="12" key="1">
    <citation type="submission" date="2018-05" db="EMBL/GenBank/DDBJ databases">
        <authorList>
            <person name="Lanie J.A."/>
            <person name="Ng W.-L."/>
            <person name="Kazmierczak K.M."/>
            <person name="Andrzejewski T.M."/>
            <person name="Davidsen T.M."/>
            <person name="Wayne K.J."/>
            <person name="Tettelin H."/>
            <person name="Glass J.I."/>
            <person name="Rusch D."/>
            <person name="Podicherti R."/>
            <person name="Tsui H.-C.T."/>
            <person name="Winkler M.E."/>
        </authorList>
    </citation>
    <scope>NUCLEOTIDE SEQUENCE</scope>
</reference>
<dbReference type="EMBL" id="UINC01036770">
    <property type="protein sequence ID" value="SVB31243.1"/>
    <property type="molecule type" value="Genomic_DNA"/>
</dbReference>
<dbReference type="InterPro" id="IPR005758">
    <property type="entry name" value="UDP-N-AcMur_Ala_ligase_MurC"/>
</dbReference>
<dbReference type="PANTHER" id="PTHR43445">
    <property type="entry name" value="UDP-N-ACETYLMURAMATE--L-ALANINE LIGASE-RELATED"/>
    <property type="match status" value="1"/>
</dbReference>
<evidence type="ECO:0000259" key="9">
    <source>
        <dbReference type="Pfam" id="PF01225"/>
    </source>
</evidence>
<name>A0A382D0X9_9ZZZZ</name>
<dbReference type="Pfam" id="PF01225">
    <property type="entry name" value="Mur_ligase"/>
    <property type="match status" value="1"/>
</dbReference>
<dbReference type="PANTHER" id="PTHR43445:SF3">
    <property type="entry name" value="UDP-N-ACETYLMURAMATE--L-ALANINE LIGASE"/>
    <property type="match status" value="1"/>
</dbReference>
<comment type="catalytic activity">
    <reaction evidence="8">
        <text>UDP-N-acetyl-alpha-D-muramate + L-alanine + ATP = UDP-N-acetyl-alpha-D-muramoyl-L-alanine + ADP + phosphate + H(+)</text>
        <dbReference type="Rhea" id="RHEA:23372"/>
        <dbReference type="ChEBI" id="CHEBI:15378"/>
        <dbReference type="ChEBI" id="CHEBI:30616"/>
        <dbReference type="ChEBI" id="CHEBI:43474"/>
        <dbReference type="ChEBI" id="CHEBI:57972"/>
        <dbReference type="ChEBI" id="CHEBI:70757"/>
        <dbReference type="ChEBI" id="CHEBI:83898"/>
        <dbReference type="ChEBI" id="CHEBI:456216"/>
        <dbReference type="EC" id="6.3.2.8"/>
    </reaction>
</comment>
<feature type="domain" description="Mur ligase C-terminal" evidence="10">
    <location>
        <begin position="295"/>
        <end position="425"/>
    </location>
</feature>
<accession>A0A382D0X9</accession>
<comment type="subcellular location">
    <subcellularLocation>
        <location evidence="1">Cytoplasm</location>
    </subcellularLocation>
</comment>
<protein>
    <recommendedName>
        <fullName evidence="3">UDP-N-acetylmuramate--L-alanine ligase</fullName>
        <ecNumber evidence="3">6.3.2.8</ecNumber>
    </recommendedName>
</protein>
<evidence type="ECO:0000256" key="4">
    <source>
        <dbReference type="ARBA" id="ARBA00022490"/>
    </source>
</evidence>
<gene>
    <name evidence="12" type="ORF">METZ01_LOCUS184097</name>
</gene>
<dbReference type="Gene3D" id="3.40.50.720">
    <property type="entry name" value="NAD(P)-binding Rossmann-like Domain"/>
    <property type="match status" value="1"/>
</dbReference>
<dbReference type="InterPro" id="IPR036565">
    <property type="entry name" value="Mur-like_cat_sf"/>
</dbReference>
<dbReference type="InterPro" id="IPR000713">
    <property type="entry name" value="Mur_ligase_N"/>
</dbReference>
<dbReference type="UniPathway" id="UPA00219"/>
<evidence type="ECO:0000256" key="2">
    <source>
        <dbReference type="ARBA" id="ARBA00004752"/>
    </source>
</evidence>
<feature type="domain" description="Mur ligase N-terminal catalytic" evidence="9">
    <location>
        <begin position="1"/>
        <end position="87"/>
    </location>
</feature>
<dbReference type="Pfam" id="PF02875">
    <property type="entry name" value="Mur_ligase_C"/>
    <property type="match status" value="1"/>
</dbReference>
<keyword evidence="6" id="KW-0547">Nucleotide-binding</keyword>
<dbReference type="AlphaFoldDB" id="A0A382D0X9"/>
<evidence type="ECO:0000259" key="11">
    <source>
        <dbReference type="Pfam" id="PF08245"/>
    </source>
</evidence>
<keyword evidence="5" id="KW-0436">Ligase</keyword>
<dbReference type="SUPFAM" id="SSF51984">
    <property type="entry name" value="MurCD N-terminal domain"/>
    <property type="match status" value="1"/>
</dbReference>
<organism evidence="12">
    <name type="scientific">marine metagenome</name>
    <dbReference type="NCBI Taxonomy" id="408172"/>
    <lineage>
        <taxon>unclassified sequences</taxon>
        <taxon>metagenomes</taxon>
        <taxon>ecological metagenomes</taxon>
    </lineage>
</organism>
<dbReference type="GO" id="GO:0005737">
    <property type="term" value="C:cytoplasm"/>
    <property type="evidence" value="ECO:0007669"/>
    <property type="project" value="UniProtKB-SubCell"/>
</dbReference>
<keyword evidence="4" id="KW-0963">Cytoplasm</keyword>
<dbReference type="GO" id="GO:0008763">
    <property type="term" value="F:UDP-N-acetylmuramate-L-alanine ligase activity"/>
    <property type="evidence" value="ECO:0007669"/>
    <property type="project" value="UniProtKB-EC"/>
</dbReference>
<dbReference type="Gene3D" id="3.40.1190.10">
    <property type="entry name" value="Mur-like, catalytic domain"/>
    <property type="match status" value="1"/>
</dbReference>
<evidence type="ECO:0000256" key="8">
    <source>
        <dbReference type="ARBA" id="ARBA00047833"/>
    </source>
</evidence>
<evidence type="ECO:0000256" key="3">
    <source>
        <dbReference type="ARBA" id="ARBA00012211"/>
    </source>
</evidence>
<sequence>MSGIAELLMNLGFHITGSDINHSENVKRLESTGIKISIGHHTKNINSADAVVYSSAVPSDNPEIITAISKSIPVIRRAEMLGELISLKQTSIAVGGTHGKTTTSSMIGMVLEKAGHDPTLVVGGLVSNLNTNVKLGLGNTIVVEADEFDRSFLALNPTIALVTNLEMEHTDCYEDLDDLENAFLQFCKSVPFYGEVILCADSESLMNIMPKIKKPVVTYGLSDNADYCAKNINYNKNKSEYNLFHKQKNLGRININVPGKHNVLNSLAAIALGIEIDIPLKQLKIGINSYKGVRRRFEEKKNNRDVFVVDDYAHHPTEVNATIMAAKNGWNKKIVSVFQPHLFSRTKDFFKEFAKSLFDSDEIIITDIYPAREKPIRGVSAKLIIDELKLLGHNNTHYLNDLENLNQLLDTIIKPGDMVITMGAGNIWRYSDKYNDHLKSGDTI</sequence>
<dbReference type="GO" id="GO:0009252">
    <property type="term" value="P:peptidoglycan biosynthetic process"/>
    <property type="evidence" value="ECO:0007669"/>
    <property type="project" value="UniProtKB-UniPathway"/>
</dbReference>
<evidence type="ECO:0000256" key="5">
    <source>
        <dbReference type="ARBA" id="ARBA00022598"/>
    </source>
</evidence>
<dbReference type="NCBIfam" id="TIGR01082">
    <property type="entry name" value="murC"/>
    <property type="match status" value="1"/>
</dbReference>
<dbReference type="SUPFAM" id="SSF53623">
    <property type="entry name" value="MurD-like peptide ligases, catalytic domain"/>
    <property type="match status" value="1"/>
</dbReference>
<dbReference type="SUPFAM" id="SSF53244">
    <property type="entry name" value="MurD-like peptide ligases, peptide-binding domain"/>
    <property type="match status" value="1"/>
</dbReference>
<evidence type="ECO:0000259" key="10">
    <source>
        <dbReference type="Pfam" id="PF02875"/>
    </source>
</evidence>
<evidence type="ECO:0000256" key="7">
    <source>
        <dbReference type="ARBA" id="ARBA00022840"/>
    </source>
</evidence>
<dbReference type="InterPro" id="IPR004101">
    <property type="entry name" value="Mur_ligase_C"/>
</dbReference>
<evidence type="ECO:0000256" key="1">
    <source>
        <dbReference type="ARBA" id="ARBA00004496"/>
    </source>
</evidence>
<evidence type="ECO:0000256" key="6">
    <source>
        <dbReference type="ARBA" id="ARBA00022741"/>
    </source>
</evidence>
<feature type="domain" description="Mur ligase central" evidence="11">
    <location>
        <begin position="94"/>
        <end position="272"/>
    </location>
</feature>
<evidence type="ECO:0000313" key="12">
    <source>
        <dbReference type="EMBL" id="SVB31243.1"/>
    </source>
</evidence>
<dbReference type="EC" id="6.3.2.8" evidence="3"/>
<dbReference type="HAMAP" id="MF_00046">
    <property type="entry name" value="MurC"/>
    <property type="match status" value="1"/>
</dbReference>
<dbReference type="Pfam" id="PF08245">
    <property type="entry name" value="Mur_ligase_M"/>
    <property type="match status" value="1"/>
</dbReference>
<dbReference type="InterPro" id="IPR050061">
    <property type="entry name" value="MurCDEF_pg_biosynth"/>
</dbReference>
<keyword evidence="7" id="KW-0067">ATP-binding</keyword>
<comment type="pathway">
    <text evidence="2">Cell wall biogenesis; peptidoglycan biosynthesis.</text>
</comment>
<dbReference type="Gene3D" id="3.90.190.20">
    <property type="entry name" value="Mur ligase, C-terminal domain"/>
    <property type="match status" value="1"/>
</dbReference>
<dbReference type="InterPro" id="IPR013221">
    <property type="entry name" value="Mur_ligase_cen"/>
</dbReference>
<proteinExistence type="inferred from homology"/>